<gene>
    <name evidence="1" type="ORF">CPELLU_LOCUS17329</name>
</gene>
<feature type="non-terminal residue" evidence="1">
    <location>
        <position position="76"/>
    </location>
</feature>
<protein>
    <submittedName>
        <fullName evidence="1">5603_t:CDS:1</fullName>
    </submittedName>
</protein>
<comment type="caution">
    <text evidence="1">The sequence shown here is derived from an EMBL/GenBank/DDBJ whole genome shotgun (WGS) entry which is preliminary data.</text>
</comment>
<dbReference type="OrthoDB" id="2470086at2759"/>
<sequence length="76" mass="7957">MAGGSVAVGVGDGTSAGLSEVQSYMANKCPGVTNITSCFVDCNGPYDSSYWNWKQCRELGDAHSTWIVCGDTSVLT</sequence>
<reference evidence="1" key="1">
    <citation type="submission" date="2021-06" db="EMBL/GenBank/DDBJ databases">
        <authorList>
            <person name="Kallberg Y."/>
            <person name="Tangrot J."/>
            <person name="Rosling A."/>
        </authorList>
    </citation>
    <scope>NUCLEOTIDE SEQUENCE</scope>
    <source>
        <strain evidence="1">FL966</strain>
    </source>
</reference>
<evidence type="ECO:0000313" key="1">
    <source>
        <dbReference type="EMBL" id="CAG8795786.1"/>
    </source>
</evidence>
<dbReference type="AlphaFoldDB" id="A0A9N9P866"/>
<organism evidence="1 2">
    <name type="scientific">Cetraspora pellucida</name>
    <dbReference type="NCBI Taxonomy" id="1433469"/>
    <lineage>
        <taxon>Eukaryota</taxon>
        <taxon>Fungi</taxon>
        <taxon>Fungi incertae sedis</taxon>
        <taxon>Mucoromycota</taxon>
        <taxon>Glomeromycotina</taxon>
        <taxon>Glomeromycetes</taxon>
        <taxon>Diversisporales</taxon>
        <taxon>Gigasporaceae</taxon>
        <taxon>Cetraspora</taxon>
    </lineage>
</organism>
<keyword evidence="2" id="KW-1185">Reference proteome</keyword>
<proteinExistence type="predicted"/>
<name>A0A9N9P866_9GLOM</name>
<accession>A0A9N9P866</accession>
<evidence type="ECO:0000313" key="2">
    <source>
        <dbReference type="Proteomes" id="UP000789759"/>
    </source>
</evidence>
<dbReference type="Proteomes" id="UP000789759">
    <property type="component" value="Unassembled WGS sequence"/>
</dbReference>
<dbReference type="EMBL" id="CAJVQA010028964">
    <property type="protein sequence ID" value="CAG8795786.1"/>
    <property type="molecule type" value="Genomic_DNA"/>
</dbReference>